<dbReference type="EMBL" id="MUJZ01021482">
    <property type="protein sequence ID" value="OTF79768.1"/>
    <property type="molecule type" value="Genomic_DNA"/>
</dbReference>
<gene>
    <name evidence="2" type="ORF">BLA29_008214</name>
</gene>
<sequence>TALKAETTQANENEPKIIINGYLSRFIDKLAEKCSTSRDKMTNPKLWRRRWFVLKSDACLYWYHNPKSLEPIGAISLQGYCAGMVNECLFGQEHLFRLVGYKTTRCKYLAAIDHSTAIQWVKALNQNSIQYSNVSLSDAFIENTLHNIHRNPLNFINPDCYGFLWKFNQIKKNWKQRYFVLKDACLYFYADANSTTALGLFFLHGYRVQANVTFNLDKQQQTSQQQQQQQQSTITAESRQHIFEIVPSDTKYRQIWLCADSESDRKR</sequence>
<dbReference type="Proteomes" id="UP000194236">
    <property type="component" value="Unassembled WGS sequence"/>
</dbReference>
<feature type="domain" description="PH" evidence="1">
    <location>
        <begin position="157"/>
        <end position="267"/>
    </location>
</feature>
<evidence type="ECO:0000259" key="1">
    <source>
        <dbReference type="PROSITE" id="PS50003"/>
    </source>
</evidence>
<dbReference type="InterPro" id="IPR001849">
    <property type="entry name" value="PH_domain"/>
</dbReference>
<dbReference type="Gene3D" id="2.30.29.30">
    <property type="entry name" value="Pleckstrin-homology domain (PH domain)/Phosphotyrosine-binding domain (PTB)"/>
    <property type="match status" value="2"/>
</dbReference>
<name>A0A1Y3BIN8_EURMA</name>
<dbReference type="AlphaFoldDB" id="A0A1Y3BIN8"/>
<dbReference type="SMART" id="SM00233">
    <property type="entry name" value="PH"/>
    <property type="match status" value="2"/>
</dbReference>
<feature type="domain" description="PH" evidence="1">
    <location>
        <begin position="16"/>
        <end position="129"/>
    </location>
</feature>
<dbReference type="PANTHER" id="PTHR47644:SF1">
    <property type="entry name" value="PDZ DOMAIN-CONTAINING PROTEIN"/>
    <property type="match status" value="1"/>
</dbReference>
<protein>
    <submittedName>
        <fullName evidence="2">PDZ and PH domain containing protein</fullName>
    </submittedName>
</protein>
<dbReference type="SUPFAM" id="SSF50729">
    <property type="entry name" value="PH domain-like"/>
    <property type="match status" value="2"/>
</dbReference>
<dbReference type="InterPro" id="IPR011993">
    <property type="entry name" value="PH-like_dom_sf"/>
</dbReference>
<evidence type="ECO:0000313" key="3">
    <source>
        <dbReference type="Proteomes" id="UP000194236"/>
    </source>
</evidence>
<comment type="caution">
    <text evidence="2">The sequence shown here is derived from an EMBL/GenBank/DDBJ whole genome shotgun (WGS) entry which is preliminary data.</text>
</comment>
<dbReference type="PROSITE" id="PS50003">
    <property type="entry name" value="PH_DOMAIN"/>
    <property type="match status" value="2"/>
</dbReference>
<reference evidence="2 3" key="1">
    <citation type="submission" date="2017-03" db="EMBL/GenBank/DDBJ databases">
        <title>Genome Survey of Euroglyphus maynei.</title>
        <authorList>
            <person name="Arlian L.G."/>
            <person name="Morgan M.S."/>
            <person name="Rider S.D."/>
        </authorList>
    </citation>
    <scope>NUCLEOTIDE SEQUENCE [LARGE SCALE GENOMIC DNA]</scope>
    <source>
        <strain evidence="2">Arlian Lab</strain>
        <tissue evidence="2">Whole body</tissue>
    </source>
</reference>
<proteinExistence type="predicted"/>
<accession>A0A1Y3BIN8</accession>
<organism evidence="2 3">
    <name type="scientific">Euroglyphus maynei</name>
    <name type="common">Mayne's house dust mite</name>
    <dbReference type="NCBI Taxonomy" id="6958"/>
    <lineage>
        <taxon>Eukaryota</taxon>
        <taxon>Metazoa</taxon>
        <taxon>Ecdysozoa</taxon>
        <taxon>Arthropoda</taxon>
        <taxon>Chelicerata</taxon>
        <taxon>Arachnida</taxon>
        <taxon>Acari</taxon>
        <taxon>Acariformes</taxon>
        <taxon>Sarcoptiformes</taxon>
        <taxon>Astigmata</taxon>
        <taxon>Psoroptidia</taxon>
        <taxon>Analgoidea</taxon>
        <taxon>Pyroglyphidae</taxon>
        <taxon>Pyroglyphinae</taxon>
        <taxon>Euroglyphus</taxon>
    </lineage>
</organism>
<dbReference type="OrthoDB" id="6510318at2759"/>
<evidence type="ECO:0000313" key="2">
    <source>
        <dbReference type="EMBL" id="OTF79768.1"/>
    </source>
</evidence>
<keyword evidence="3" id="KW-1185">Reference proteome</keyword>
<dbReference type="PANTHER" id="PTHR47644">
    <property type="entry name" value="AGAP008221-PA"/>
    <property type="match status" value="1"/>
</dbReference>
<dbReference type="Pfam" id="PF00169">
    <property type="entry name" value="PH"/>
    <property type="match status" value="2"/>
</dbReference>
<feature type="non-terminal residue" evidence="2">
    <location>
        <position position="1"/>
    </location>
</feature>